<protein>
    <submittedName>
        <fullName evidence="1">Uncharacterized protein</fullName>
    </submittedName>
</protein>
<dbReference type="EMBL" id="JALJYF010000001">
    <property type="protein sequence ID" value="MCP1726560.1"/>
    <property type="molecule type" value="Genomic_DNA"/>
</dbReference>
<sequence length="177" mass="19808">MAHPLKVGKSVRSGPGILLERPDLAAQIGSICADWASLEDGLASFYAHLMGIYLPSIPGFEPPTHPVAFQIFDEVQTIHSRVQLVKKLAEWAIKDEDLKKRAVDILDKVKKSGKGRNKIAHAVWGICDEESDALILLPNFGSQMIYKLNDFKEIAEQIYVSKAELGKVHHEFYKSRK</sequence>
<accession>A0ABT1G5J1</accession>
<name>A0ABT1G5J1_9GAMM</name>
<dbReference type="Proteomes" id="UP001523550">
    <property type="component" value="Unassembled WGS sequence"/>
</dbReference>
<evidence type="ECO:0000313" key="2">
    <source>
        <dbReference type="Proteomes" id="UP001523550"/>
    </source>
</evidence>
<proteinExistence type="predicted"/>
<dbReference type="RefSeq" id="WP_253445042.1">
    <property type="nucleotide sequence ID" value="NZ_JALJYF010000001.1"/>
</dbReference>
<gene>
    <name evidence="1" type="ORF">J2T60_000525</name>
</gene>
<reference evidence="1 2" key="1">
    <citation type="submission" date="2022-03" db="EMBL/GenBank/DDBJ databases">
        <title>Genomic Encyclopedia of Type Strains, Phase III (KMG-III): the genomes of soil and plant-associated and newly described type strains.</title>
        <authorList>
            <person name="Whitman W."/>
        </authorList>
    </citation>
    <scope>NUCLEOTIDE SEQUENCE [LARGE SCALE GENOMIC DNA]</scope>
    <source>
        <strain evidence="1 2">BSker1</strain>
    </source>
</reference>
<organism evidence="1 2">
    <name type="scientific">Natronospira proteinivora</name>
    <dbReference type="NCBI Taxonomy" id="1807133"/>
    <lineage>
        <taxon>Bacteria</taxon>
        <taxon>Pseudomonadati</taxon>
        <taxon>Pseudomonadota</taxon>
        <taxon>Gammaproteobacteria</taxon>
        <taxon>Natronospirales</taxon>
        <taxon>Natronospiraceae</taxon>
        <taxon>Natronospira</taxon>
    </lineage>
</organism>
<evidence type="ECO:0000313" key="1">
    <source>
        <dbReference type="EMBL" id="MCP1726560.1"/>
    </source>
</evidence>
<comment type="caution">
    <text evidence="1">The sequence shown here is derived from an EMBL/GenBank/DDBJ whole genome shotgun (WGS) entry which is preliminary data.</text>
</comment>
<keyword evidence="2" id="KW-1185">Reference proteome</keyword>